<feature type="domain" description="USP" evidence="11">
    <location>
        <begin position="139"/>
        <end position="489"/>
    </location>
</feature>
<keyword evidence="7 13" id="KW-0378">Hydrolase</keyword>
<evidence type="ECO:0000256" key="8">
    <source>
        <dbReference type="ARBA" id="ARBA00022807"/>
    </source>
</evidence>
<keyword evidence="10" id="KW-1133">Transmembrane helix</keyword>
<dbReference type="EC" id="3.4.19.12" evidence="4"/>
<dbReference type="InterPro" id="IPR033841">
    <property type="entry name" value="Pep_USP48"/>
</dbReference>
<evidence type="ECO:0000256" key="9">
    <source>
        <dbReference type="ARBA" id="ARBA00023242"/>
    </source>
</evidence>
<dbReference type="InterPro" id="IPR001394">
    <property type="entry name" value="Peptidase_C19_UCH"/>
</dbReference>
<dbReference type="GO" id="GO:0006508">
    <property type="term" value="P:proteolysis"/>
    <property type="evidence" value="ECO:0007669"/>
    <property type="project" value="UniProtKB-KW"/>
</dbReference>
<dbReference type="PROSITE" id="PS51283">
    <property type="entry name" value="DUSP"/>
    <property type="match status" value="2"/>
</dbReference>
<keyword evidence="8" id="KW-0788">Thiol protease</keyword>
<evidence type="ECO:0000256" key="2">
    <source>
        <dbReference type="ARBA" id="ARBA00004123"/>
    </source>
</evidence>
<dbReference type="SUPFAM" id="SSF143791">
    <property type="entry name" value="DUSP-like"/>
    <property type="match status" value="1"/>
</dbReference>
<dbReference type="GO" id="GO:0004843">
    <property type="term" value="F:cysteine-type deubiquitinase activity"/>
    <property type="evidence" value="ECO:0007669"/>
    <property type="project" value="UniProtKB-EC"/>
</dbReference>
<evidence type="ECO:0000256" key="1">
    <source>
        <dbReference type="ARBA" id="ARBA00000707"/>
    </source>
</evidence>
<evidence type="ECO:0000259" key="12">
    <source>
        <dbReference type="PROSITE" id="PS51283"/>
    </source>
</evidence>
<comment type="subcellular location">
    <subcellularLocation>
        <location evidence="2">Nucleus</location>
    </subcellularLocation>
</comment>
<dbReference type="GO" id="GO:0005634">
    <property type="term" value="C:nucleus"/>
    <property type="evidence" value="ECO:0007669"/>
    <property type="project" value="UniProtKB-SubCell"/>
</dbReference>
<dbReference type="GO" id="GO:0005829">
    <property type="term" value="C:cytosol"/>
    <property type="evidence" value="ECO:0007669"/>
    <property type="project" value="TreeGrafter"/>
</dbReference>
<reference evidence="13" key="1">
    <citation type="submission" date="2020-06" db="EMBL/GenBank/DDBJ databases">
        <authorList>
            <person name="Li T."/>
            <person name="Hu X."/>
            <person name="Zhang T."/>
            <person name="Song X."/>
            <person name="Zhang H."/>
            <person name="Dai N."/>
            <person name="Sheng W."/>
            <person name="Hou X."/>
            <person name="Wei L."/>
        </authorList>
    </citation>
    <scope>NUCLEOTIDE SEQUENCE</scope>
    <source>
        <strain evidence="13">KEN8</strain>
        <tissue evidence="13">Leaf</tissue>
    </source>
</reference>
<dbReference type="AlphaFoldDB" id="A0AAW2MNF8"/>
<keyword evidence="6" id="KW-0833">Ubl conjugation pathway</keyword>
<keyword evidence="5" id="KW-0645">Protease</keyword>
<keyword evidence="10" id="KW-0472">Membrane</keyword>
<feature type="domain" description="DUSP" evidence="12">
    <location>
        <begin position="656"/>
        <end position="758"/>
    </location>
</feature>
<dbReference type="PROSITE" id="PS00972">
    <property type="entry name" value="USP_1"/>
    <property type="match status" value="1"/>
</dbReference>
<evidence type="ECO:0000256" key="10">
    <source>
        <dbReference type="SAM" id="Phobius"/>
    </source>
</evidence>
<dbReference type="PANTHER" id="PTHR24006">
    <property type="entry name" value="UBIQUITIN CARBOXYL-TERMINAL HYDROLASE"/>
    <property type="match status" value="1"/>
</dbReference>
<comment type="similarity">
    <text evidence="3">Belongs to the peptidase C19 family.</text>
</comment>
<dbReference type="InterPro" id="IPR050164">
    <property type="entry name" value="Peptidase_C19"/>
</dbReference>
<dbReference type="CDD" id="cd02668">
    <property type="entry name" value="Peptidase_C19L"/>
    <property type="match status" value="1"/>
</dbReference>
<reference evidence="13" key="2">
    <citation type="journal article" date="2024" name="Plant">
        <title>Genomic evolution and insights into agronomic trait innovations of Sesamum species.</title>
        <authorList>
            <person name="Miao H."/>
            <person name="Wang L."/>
            <person name="Qu L."/>
            <person name="Liu H."/>
            <person name="Sun Y."/>
            <person name="Le M."/>
            <person name="Wang Q."/>
            <person name="Wei S."/>
            <person name="Zheng Y."/>
            <person name="Lin W."/>
            <person name="Duan Y."/>
            <person name="Cao H."/>
            <person name="Xiong S."/>
            <person name="Wang X."/>
            <person name="Wei L."/>
            <person name="Li C."/>
            <person name="Ma Q."/>
            <person name="Ju M."/>
            <person name="Zhao R."/>
            <person name="Li G."/>
            <person name="Mu C."/>
            <person name="Tian Q."/>
            <person name="Mei H."/>
            <person name="Zhang T."/>
            <person name="Gao T."/>
            <person name="Zhang H."/>
        </authorList>
    </citation>
    <scope>NUCLEOTIDE SEQUENCE</scope>
    <source>
        <strain evidence="13">KEN8</strain>
    </source>
</reference>
<comment type="caution">
    <text evidence="13">The sequence shown here is derived from an EMBL/GenBank/DDBJ whole genome shotgun (WGS) entry which is preliminary data.</text>
</comment>
<organism evidence="13">
    <name type="scientific">Sesamum calycinum</name>
    <dbReference type="NCBI Taxonomy" id="2727403"/>
    <lineage>
        <taxon>Eukaryota</taxon>
        <taxon>Viridiplantae</taxon>
        <taxon>Streptophyta</taxon>
        <taxon>Embryophyta</taxon>
        <taxon>Tracheophyta</taxon>
        <taxon>Spermatophyta</taxon>
        <taxon>Magnoliopsida</taxon>
        <taxon>eudicotyledons</taxon>
        <taxon>Gunneridae</taxon>
        <taxon>Pentapetalae</taxon>
        <taxon>asterids</taxon>
        <taxon>lamiids</taxon>
        <taxon>Lamiales</taxon>
        <taxon>Pedaliaceae</taxon>
        <taxon>Sesamum</taxon>
    </lineage>
</organism>
<gene>
    <name evidence="13" type="ORF">Scaly_2172000</name>
</gene>
<evidence type="ECO:0000256" key="7">
    <source>
        <dbReference type="ARBA" id="ARBA00022801"/>
    </source>
</evidence>
<dbReference type="Pfam" id="PF00443">
    <property type="entry name" value="UCH"/>
    <property type="match status" value="1"/>
</dbReference>
<dbReference type="PANTHER" id="PTHR24006:SF722">
    <property type="entry name" value="UBIQUITIN CARBOXYL-TERMINAL HYDROLASE 48"/>
    <property type="match status" value="1"/>
</dbReference>
<dbReference type="PROSITE" id="PS00973">
    <property type="entry name" value="USP_2"/>
    <property type="match status" value="1"/>
</dbReference>
<accession>A0AAW2MNF8</accession>
<dbReference type="Gene3D" id="3.90.70.10">
    <property type="entry name" value="Cysteine proteinases"/>
    <property type="match status" value="1"/>
</dbReference>
<keyword evidence="9" id="KW-0539">Nucleus</keyword>
<feature type="transmembrane region" description="Helical" evidence="10">
    <location>
        <begin position="27"/>
        <end position="45"/>
    </location>
</feature>
<keyword evidence="10" id="KW-0812">Transmembrane</keyword>
<evidence type="ECO:0000256" key="5">
    <source>
        <dbReference type="ARBA" id="ARBA00022670"/>
    </source>
</evidence>
<evidence type="ECO:0000256" key="6">
    <source>
        <dbReference type="ARBA" id="ARBA00022786"/>
    </source>
</evidence>
<dbReference type="InterPro" id="IPR035927">
    <property type="entry name" value="DUSP-like_sf"/>
</dbReference>
<dbReference type="InterPro" id="IPR006615">
    <property type="entry name" value="Pept_C19_DUSP"/>
</dbReference>
<dbReference type="InterPro" id="IPR018200">
    <property type="entry name" value="USP_CS"/>
</dbReference>
<dbReference type="Pfam" id="PF06337">
    <property type="entry name" value="DUSP"/>
    <property type="match status" value="1"/>
</dbReference>
<dbReference type="SUPFAM" id="SSF54001">
    <property type="entry name" value="Cysteine proteinases"/>
    <property type="match status" value="1"/>
</dbReference>
<name>A0AAW2MNF8_9LAMI</name>
<feature type="domain" description="DUSP" evidence="12">
    <location>
        <begin position="784"/>
        <end position="908"/>
    </location>
</feature>
<dbReference type="PROSITE" id="PS50235">
    <property type="entry name" value="USP_3"/>
    <property type="match status" value="1"/>
</dbReference>
<dbReference type="InterPro" id="IPR028889">
    <property type="entry name" value="USP"/>
</dbReference>
<dbReference type="GO" id="GO:0016579">
    <property type="term" value="P:protein deubiquitination"/>
    <property type="evidence" value="ECO:0007669"/>
    <property type="project" value="InterPro"/>
</dbReference>
<comment type="catalytic activity">
    <reaction evidence="1">
        <text>Thiol-dependent hydrolysis of ester, thioester, amide, peptide and isopeptide bonds formed by the C-terminal Gly of ubiquitin (a 76-residue protein attached to proteins as an intracellular targeting signal).</text>
        <dbReference type="EC" id="3.4.19.12"/>
    </reaction>
</comment>
<protein>
    <recommendedName>
        <fullName evidence="4">ubiquitinyl hydrolase 1</fullName>
        <ecNumber evidence="4">3.4.19.12</ecNumber>
    </recommendedName>
</protein>
<evidence type="ECO:0000259" key="11">
    <source>
        <dbReference type="PROSITE" id="PS50235"/>
    </source>
</evidence>
<dbReference type="InterPro" id="IPR038765">
    <property type="entry name" value="Papain-like_cys_pep_sf"/>
</dbReference>
<dbReference type="Gene3D" id="3.30.2230.10">
    <property type="entry name" value="DUSP-like"/>
    <property type="match status" value="1"/>
</dbReference>
<dbReference type="EMBL" id="JACGWM010000013">
    <property type="protein sequence ID" value="KAL0332705.1"/>
    <property type="molecule type" value="Genomic_DNA"/>
</dbReference>
<evidence type="ECO:0000256" key="4">
    <source>
        <dbReference type="ARBA" id="ARBA00012759"/>
    </source>
</evidence>
<sequence>MGIIDRRRGVRIRGVELTTMLRPVPKFLARLEFAVFLFFALLVLLKLKTALTARSVIKGKILSNGEVTEDDVNQLYMIWKPVCQGCRVNTKDNPNCFCGLIPPPNGSRKSGLWQKTSEIVNSLGPDPSHDLRASSNTPAGLTNLGATCYANSILQCLYMNKSFREGVFSVEPEVLGGEPVLNNLLRLFAQLHSSKMAFVDSAPFIQTLELDNGVQQDSHEFLTLLFSLLERCLSQSKVPKARTIVQDLFRGGVSHVTRCSKCGNESEASSKIEDFYELELNVKGLKSLDESLDDYLSIEELQGDNQYYCDACATRVDATRSIKLRSLPAVLNFQLKRCVFLPNTTTKKKITSVFSFPGELNMARRLSDCSELDYIYDLAAVLIHKGSAVNSGHYTAHIKDENSGEWWEFDDEHVSNLGRQPFGSTVSTPAAKAGQNEPVDCPSSMKQVDLDVEGNHVDTNLLQSSDSNGGNHVQTFSSSDAYMLMYVRRSKVDCANSAAQSGEDKMEIDGSVISQEIDSPLPSHLLKDVDMFNSTFLDSCEQYKLKKEFELSCIMKRRHEVRSILSEAPVLCLLRSHISGFLPSGSDNGQTVTIDNTSVQCLHGKVPVSKINYMKRLSAEAWTALTSKYDGGPTLAKGDYCIDCIFEMGRNVVRAHIYRDQRSLMKELAEAALAGSLDGKLYYISKSWLQQWLRRKNIDLPCDADSGPTASLRCPHGELMPELAPGAKRVLVPESLWDFIHQTAMTVKPDDPVGCSAFPSDTEPCALCSVELTEAASSEDNLREFKLKQRQNHEKLAMNKNIALYPDTKYYLLPSSWLSKWRSYVNSSGKNAYSADLDTLNAVVDVLLCEKHCQLLERPPELVWKRELIFQKSAATGGLTLIAEDDWRLLCEEWGGTESKCISARIEIDNAVEDNIIGSYREMPISEEHLSMSDEVNVSLSRRAIVKTSPQTSAINEVSYLLSIFFGKILPLTFLGFRLQMLSIEVSVAQNRNDPNDINQQVWLCLVSCWGILGKYFGEIYFGEYTGECVEDESMLVSVLDMLDVVVKENQVLHKGPNIIDGETACLADVNIFPGDILWVTDSKIHENRDIADELLDPNLDVQKAEEGFRGTLLASTISSQAISEACSN</sequence>
<evidence type="ECO:0000313" key="13">
    <source>
        <dbReference type="EMBL" id="KAL0332705.1"/>
    </source>
</evidence>
<proteinExistence type="inferred from homology"/>
<evidence type="ECO:0000256" key="3">
    <source>
        <dbReference type="ARBA" id="ARBA00009085"/>
    </source>
</evidence>